<dbReference type="Proteomes" id="UP000823775">
    <property type="component" value="Unassembled WGS sequence"/>
</dbReference>
<gene>
    <name evidence="2" type="ORF">HAX54_047233</name>
</gene>
<accession>A0ABS8STM8</accession>
<name>A0ABS8STM8_DATST</name>
<feature type="non-terminal residue" evidence="2">
    <location>
        <position position="1"/>
    </location>
</feature>
<protein>
    <submittedName>
        <fullName evidence="2">Uncharacterized protein</fullName>
    </submittedName>
</protein>
<evidence type="ECO:0000313" key="2">
    <source>
        <dbReference type="EMBL" id="MCD7461844.1"/>
    </source>
</evidence>
<reference evidence="2 3" key="1">
    <citation type="journal article" date="2021" name="BMC Genomics">
        <title>Datura genome reveals duplications of psychoactive alkaloid biosynthetic genes and high mutation rate following tissue culture.</title>
        <authorList>
            <person name="Rajewski A."/>
            <person name="Carter-House D."/>
            <person name="Stajich J."/>
            <person name="Litt A."/>
        </authorList>
    </citation>
    <scope>NUCLEOTIDE SEQUENCE [LARGE SCALE GENOMIC DNA]</scope>
    <source>
        <strain evidence="2">AR-01</strain>
    </source>
</reference>
<proteinExistence type="predicted"/>
<organism evidence="2 3">
    <name type="scientific">Datura stramonium</name>
    <name type="common">Jimsonweed</name>
    <name type="synonym">Common thornapple</name>
    <dbReference type="NCBI Taxonomy" id="4076"/>
    <lineage>
        <taxon>Eukaryota</taxon>
        <taxon>Viridiplantae</taxon>
        <taxon>Streptophyta</taxon>
        <taxon>Embryophyta</taxon>
        <taxon>Tracheophyta</taxon>
        <taxon>Spermatophyta</taxon>
        <taxon>Magnoliopsida</taxon>
        <taxon>eudicotyledons</taxon>
        <taxon>Gunneridae</taxon>
        <taxon>Pentapetalae</taxon>
        <taxon>asterids</taxon>
        <taxon>lamiids</taxon>
        <taxon>Solanales</taxon>
        <taxon>Solanaceae</taxon>
        <taxon>Solanoideae</taxon>
        <taxon>Datureae</taxon>
        <taxon>Datura</taxon>
    </lineage>
</organism>
<dbReference type="EMBL" id="JACEIK010000759">
    <property type="protein sequence ID" value="MCD7461844.1"/>
    <property type="molecule type" value="Genomic_DNA"/>
</dbReference>
<evidence type="ECO:0000313" key="3">
    <source>
        <dbReference type="Proteomes" id="UP000823775"/>
    </source>
</evidence>
<sequence length="124" mass="13539">ASRPSGCWKPSPPSGKIIVPAQGEQDSGTAPKLNHAGITFIENDIPEQGEIDTPSESNPLDISGSSGSNSTIDNSISQSHPRRTQIPHRLFEIKGETFIVTYQDEEDPQNINEALTCRQRKNDL</sequence>
<comment type="caution">
    <text evidence="2">The sequence shown here is derived from an EMBL/GenBank/DDBJ whole genome shotgun (WGS) entry which is preliminary data.</text>
</comment>
<keyword evidence="3" id="KW-1185">Reference proteome</keyword>
<feature type="compositionally biased region" description="Polar residues" evidence="1">
    <location>
        <begin position="54"/>
        <end position="79"/>
    </location>
</feature>
<evidence type="ECO:0000256" key="1">
    <source>
        <dbReference type="SAM" id="MobiDB-lite"/>
    </source>
</evidence>
<feature type="region of interest" description="Disordered" evidence="1">
    <location>
        <begin position="1"/>
        <end position="86"/>
    </location>
</feature>